<evidence type="ECO:0000313" key="1">
    <source>
        <dbReference type="EMBL" id="KAI3362915.1"/>
    </source>
</evidence>
<protein>
    <submittedName>
        <fullName evidence="1">Uncharacterized protein</fullName>
    </submittedName>
</protein>
<dbReference type="Proteomes" id="UP000831701">
    <property type="component" value="Chromosome 14"/>
</dbReference>
<sequence>MRILFTDYSLTFNTIVPSKLVTKLRDLGLDSEHPVGRRTPGFADGQHHNLHSDSQHWRPPVSSALSCTPCSRLITGDDETAYLEGEEVRALTSCCQDNNLKLNISKSKELMVDFRKRQREEHAPLSTTRPTVERVVSSFRFLRVHISEDLTWTHHTDFITKTSRQWLFFLCRLWRFNMNLRILCSFYRCTIERILTGCITTWYGNCTPSTIRLYRG</sequence>
<evidence type="ECO:0000313" key="2">
    <source>
        <dbReference type="Proteomes" id="UP000831701"/>
    </source>
</evidence>
<proteinExistence type="predicted"/>
<organism evidence="1 2">
    <name type="scientific">Scortum barcoo</name>
    <name type="common">barcoo grunter</name>
    <dbReference type="NCBI Taxonomy" id="214431"/>
    <lineage>
        <taxon>Eukaryota</taxon>
        <taxon>Metazoa</taxon>
        <taxon>Chordata</taxon>
        <taxon>Craniata</taxon>
        <taxon>Vertebrata</taxon>
        <taxon>Euteleostomi</taxon>
        <taxon>Actinopterygii</taxon>
        <taxon>Neopterygii</taxon>
        <taxon>Teleostei</taxon>
        <taxon>Neoteleostei</taxon>
        <taxon>Acanthomorphata</taxon>
        <taxon>Eupercaria</taxon>
        <taxon>Centrarchiformes</taxon>
        <taxon>Terapontoidei</taxon>
        <taxon>Terapontidae</taxon>
        <taxon>Scortum</taxon>
    </lineage>
</organism>
<reference evidence="1" key="1">
    <citation type="submission" date="2022-04" db="EMBL/GenBank/DDBJ databases">
        <title>Jade perch genome.</title>
        <authorList>
            <person name="Chao B."/>
        </authorList>
    </citation>
    <scope>NUCLEOTIDE SEQUENCE</scope>
    <source>
        <strain evidence="1">CB-2022</strain>
    </source>
</reference>
<feature type="non-terminal residue" evidence="1">
    <location>
        <position position="216"/>
    </location>
</feature>
<dbReference type="EMBL" id="CM041544">
    <property type="protein sequence ID" value="KAI3362915.1"/>
    <property type="molecule type" value="Genomic_DNA"/>
</dbReference>
<accession>A0ACB8W4I0</accession>
<gene>
    <name evidence="1" type="ORF">L3Q82_011512</name>
</gene>
<keyword evidence="2" id="KW-1185">Reference proteome</keyword>
<name>A0ACB8W4I0_9TELE</name>
<comment type="caution">
    <text evidence="1">The sequence shown here is derived from an EMBL/GenBank/DDBJ whole genome shotgun (WGS) entry which is preliminary data.</text>
</comment>